<keyword evidence="2" id="KW-1185">Reference proteome</keyword>
<proteinExistence type="predicted"/>
<accession>A0AAQ3NLN1</accession>
<evidence type="ECO:0000313" key="2">
    <source>
        <dbReference type="Proteomes" id="UP001374535"/>
    </source>
</evidence>
<dbReference type="Proteomes" id="UP001374535">
    <property type="component" value="Chromosome 5"/>
</dbReference>
<evidence type="ECO:0000313" key="1">
    <source>
        <dbReference type="EMBL" id="WVZ10493.1"/>
    </source>
</evidence>
<name>A0AAQ3NLN1_VIGMU</name>
<organism evidence="1 2">
    <name type="scientific">Vigna mungo</name>
    <name type="common">Black gram</name>
    <name type="synonym">Phaseolus mungo</name>
    <dbReference type="NCBI Taxonomy" id="3915"/>
    <lineage>
        <taxon>Eukaryota</taxon>
        <taxon>Viridiplantae</taxon>
        <taxon>Streptophyta</taxon>
        <taxon>Embryophyta</taxon>
        <taxon>Tracheophyta</taxon>
        <taxon>Spermatophyta</taxon>
        <taxon>Magnoliopsida</taxon>
        <taxon>eudicotyledons</taxon>
        <taxon>Gunneridae</taxon>
        <taxon>Pentapetalae</taxon>
        <taxon>rosids</taxon>
        <taxon>fabids</taxon>
        <taxon>Fabales</taxon>
        <taxon>Fabaceae</taxon>
        <taxon>Papilionoideae</taxon>
        <taxon>50 kb inversion clade</taxon>
        <taxon>NPAAA clade</taxon>
        <taxon>indigoferoid/millettioid clade</taxon>
        <taxon>Phaseoleae</taxon>
        <taxon>Vigna</taxon>
    </lineage>
</organism>
<reference evidence="1 2" key="1">
    <citation type="journal article" date="2023" name="Life. Sci Alliance">
        <title>Evolutionary insights into 3D genome organization and epigenetic landscape of Vigna mungo.</title>
        <authorList>
            <person name="Junaid A."/>
            <person name="Singh B."/>
            <person name="Bhatia S."/>
        </authorList>
    </citation>
    <scope>NUCLEOTIDE SEQUENCE [LARGE SCALE GENOMIC DNA]</scope>
    <source>
        <strain evidence="1">Urdbean</strain>
    </source>
</reference>
<dbReference type="EMBL" id="CP144696">
    <property type="protein sequence ID" value="WVZ10493.1"/>
    <property type="molecule type" value="Genomic_DNA"/>
</dbReference>
<gene>
    <name evidence="1" type="ORF">V8G54_015023</name>
</gene>
<dbReference type="AlphaFoldDB" id="A0AAQ3NLN1"/>
<protein>
    <submittedName>
        <fullName evidence="1">Uncharacterized protein</fullName>
    </submittedName>
</protein>
<sequence length="114" mass="12732">MKAKPYIRASKMEEIMDPGIKGGYHAEAMWRVVEVALQCLEPFSEYRPSMVAIVRELEDALIIENNASEYMKSIDSLGGSNRYSIVIEKRVLPSTSSTAESTITTQALSHPLPR</sequence>
<dbReference type="Gene3D" id="1.10.510.10">
    <property type="entry name" value="Transferase(Phosphotransferase) domain 1"/>
    <property type="match status" value="1"/>
</dbReference>